<keyword evidence="1" id="KW-0812">Transmembrane</keyword>
<feature type="transmembrane region" description="Helical" evidence="1">
    <location>
        <begin position="20"/>
        <end position="43"/>
    </location>
</feature>
<comment type="caution">
    <text evidence="2">The sequence shown here is derived from an EMBL/GenBank/DDBJ whole genome shotgun (WGS) entry which is preliminary data.</text>
</comment>
<dbReference type="OrthoDB" id="9923092at2"/>
<organism evidence="2 3">
    <name type="scientific">Emcibacter nanhaiensis</name>
    <dbReference type="NCBI Taxonomy" id="1505037"/>
    <lineage>
        <taxon>Bacteria</taxon>
        <taxon>Pseudomonadati</taxon>
        <taxon>Pseudomonadota</taxon>
        <taxon>Alphaproteobacteria</taxon>
        <taxon>Emcibacterales</taxon>
        <taxon>Emcibacteraceae</taxon>
        <taxon>Emcibacter</taxon>
    </lineage>
</organism>
<dbReference type="AlphaFoldDB" id="A0A501PNE4"/>
<keyword evidence="1" id="KW-0472">Membrane</keyword>
<evidence type="ECO:0000313" key="2">
    <source>
        <dbReference type="EMBL" id="TPD61959.1"/>
    </source>
</evidence>
<protein>
    <submittedName>
        <fullName evidence="2">Uncharacterized protein</fullName>
    </submittedName>
</protein>
<gene>
    <name evidence="2" type="ORF">FIV46_07075</name>
</gene>
<accession>A0A501PNE4</accession>
<reference evidence="3" key="1">
    <citation type="submission" date="2019-06" db="EMBL/GenBank/DDBJ databases">
        <title>The complete genome of Emcibacter congregatus ZYLT.</title>
        <authorList>
            <person name="Zhao Z."/>
        </authorList>
    </citation>
    <scope>NUCLEOTIDE SEQUENCE [LARGE SCALE GENOMIC DNA]</scope>
    <source>
        <strain evidence="3">MCCC 1A06723</strain>
    </source>
</reference>
<dbReference type="Proteomes" id="UP000319148">
    <property type="component" value="Unassembled WGS sequence"/>
</dbReference>
<name>A0A501PNE4_9PROT</name>
<dbReference type="RefSeq" id="WP_139939851.1">
    <property type="nucleotide sequence ID" value="NZ_JBHSYP010000003.1"/>
</dbReference>
<keyword evidence="1" id="KW-1133">Transmembrane helix</keyword>
<keyword evidence="3" id="KW-1185">Reference proteome</keyword>
<proteinExistence type="predicted"/>
<evidence type="ECO:0000256" key="1">
    <source>
        <dbReference type="SAM" id="Phobius"/>
    </source>
</evidence>
<sequence length="109" mass="11919">MEEQLKDAVQLASQTGRLDFVSSLLAAISLLTIFGGIFAFLNLRSNAKKTAEKVATEIAEQKAEEIANKYMQDNIGKIIEDYSEFIENHVNASVADQIAQAQEGGENGR</sequence>
<evidence type="ECO:0000313" key="3">
    <source>
        <dbReference type="Proteomes" id="UP000319148"/>
    </source>
</evidence>
<dbReference type="EMBL" id="VFIY01000005">
    <property type="protein sequence ID" value="TPD61959.1"/>
    <property type="molecule type" value="Genomic_DNA"/>
</dbReference>